<comment type="caution">
    <text evidence="6">The sequence shown here is derived from an EMBL/GenBank/DDBJ whole genome shotgun (WGS) entry which is preliminary data.</text>
</comment>
<dbReference type="InterPro" id="IPR036271">
    <property type="entry name" value="Tet_transcr_reg_TetR-rel_C_sf"/>
</dbReference>
<dbReference type="InterPro" id="IPR023772">
    <property type="entry name" value="DNA-bd_HTH_TetR-type_CS"/>
</dbReference>
<evidence type="ECO:0000259" key="5">
    <source>
        <dbReference type="PROSITE" id="PS50977"/>
    </source>
</evidence>
<dbReference type="OrthoDB" id="9796019at2"/>
<feature type="DNA-binding region" description="H-T-H motif" evidence="4">
    <location>
        <begin position="40"/>
        <end position="59"/>
    </location>
</feature>
<dbReference type="PRINTS" id="PR00455">
    <property type="entry name" value="HTHTETR"/>
</dbReference>
<dbReference type="InterPro" id="IPR001647">
    <property type="entry name" value="HTH_TetR"/>
</dbReference>
<dbReference type="PROSITE" id="PS01081">
    <property type="entry name" value="HTH_TETR_1"/>
    <property type="match status" value="1"/>
</dbReference>
<dbReference type="EMBL" id="QYRP01000002">
    <property type="protein sequence ID" value="RJS45054.1"/>
    <property type="molecule type" value="Genomic_DNA"/>
</dbReference>
<evidence type="ECO:0000313" key="6">
    <source>
        <dbReference type="EMBL" id="RJS45054.1"/>
    </source>
</evidence>
<accession>A0A3A5HAG6</accession>
<keyword evidence="7" id="KW-1185">Reference proteome</keyword>
<dbReference type="SUPFAM" id="SSF48498">
    <property type="entry name" value="Tetracyclin repressor-like, C-terminal domain"/>
    <property type="match status" value="1"/>
</dbReference>
<dbReference type="Pfam" id="PF16859">
    <property type="entry name" value="TetR_C_11"/>
    <property type="match status" value="1"/>
</dbReference>
<dbReference type="Gene3D" id="1.10.10.60">
    <property type="entry name" value="Homeodomain-like"/>
    <property type="match status" value="1"/>
</dbReference>
<reference evidence="7" key="1">
    <citation type="submission" date="2018-09" db="EMBL/GenBank/DDBJ databases">
        <authorList>
            <person name="Zhu H."/>
        </authorList>
    </citation>
    <scope>NUCLEOTIDE SEQUENCE [LARGE SCALE GENOMIC DNA]</scope>
    <source>
        <strain evidence="7">K1W22B-1</strain>
    </source>
</reference>
<evidence type="ECO:0000256" key="3">
    <source>
        <dbReference type="ARBA" id="ARBA00023163"/>
    </source>
</evidence>
<evidence type="ECO:0000256" key="2">
    <source>
        <dbReference type="ARBA" id="ARBA00023125"/>
    </source>
</evidence>
<dbReference type="RefSeq" id="WP_120058957.1">
    <property type="nucleotide sequence ID" value="NZ_QYRP01000002.1"/>
</dbReference>
<dbReference type="SUPFAM" id="SSF46689">
    <property type="entry name" value="Homeodomain-like"/>
    <property type="match status" value="1"/>
</dbReference>
<protein>
    <submittedName>
        <fullName evidence="6">TetR/AcrR family transcriptional regulator</fullName>
    </submittedName>
</protein>
<dbReference type="Gene3D" id="1.10.357.10">
    <property type="entry name" value="Tetracycline Repressor, domain 2"/>
    <property type="match status" value="1"/>
</dbReference>
<sequence length="204" mass="22160">MNATPSHEPGSRPRVEGDREREILEATLELLAEVGYDRLTMDGVATAAKASKATLYRRWTNKVSLVIDALLLQKAAPEVPDTGSFRDDLLAAYCGPEGMIQPQAIAVFTSVMTAIQRDPEFGAEFREKVIGPKIAVSTAIYSRAKARGEIRADLDVDLFGPALAGICLHRAYVLGELPDRAMITRILDQIIVPAAMNPASPEKD</sequence>
<dbReference type="PANTHER" id="PTHR30055">
    <property type="entry name" value="HTH-TYPE TRANSCRIPTIONAL REGULATOR RUTR"/>
    <property type="match status" value="1"/>
</dbReference>
<dbReference type="InterPro" id="IPR009057">
    <property type="entry name" value="Homeodomain-like_sf"/>
</dbReference>
<gene>
    <name evidence="6" type="ORF">D4739_01535</name>
</gene>
<keyword evidence="1" id="KW-0805">Transcription regulation</keyword>
<dbReference type="InterPro" id="IPR011075">
    <property type="entry name" value="TetR_C"/>
</dbReference>
<dbReference type="InterPro" id="IPR050109">
    <property type="entry name" value="HTH-type_TetR-like_transc_reg"/>
</dbReference>
<dbReference type="Proteomes" id="UP000276542">
    <property type="component" value="Unassembled WGS sequence"/>
</dbReference>
<feature type="domain" description="HTH tetR-type" evidence="5">
    <location>
        <begin position="17"/>
        <end position="77"/>
    </location>
</feature>
<dbReference type="PANTHER" id="PTHR30055:SF149">
    <property type="entry name" value="TETR-FAMILY TRANSCRIPTIONAL REGULATOR"/>
    <property type="match status" value="1"/>
</dbReference>
<evidence type="ECO:0000256" key="4">
    <source>
        <dbReference type="PROSITE-ProRule" id="PRU00335"/>
    </source>
</evidence>
<dbReference type="Pfam" id="PF00440">
    <property type="entry name" value="TetR_N"/>
    <property type="match status" value="1"/>
</dbReference>
<evidence type="ECO:0000313" key="7">
    <source>
        <dbReference type="Proteomes" id="UP000276542"/>
    </source>
</evidence>
<dbReference type="PROSITE" id="PS50977">
    <property type="entry name" value="HTH_TETR_2"/>
    <property type="match status" value="1"/>
</dbReference>
<keyword evidence="3" id="KW-0804">Transcription</keyword>
<organism evidence="6 7">
    <name type="scientific">Nocardioides cavernaquae</name>
    <dbReference type="NCBI Taxonomy" id="2321396"/>
    <lineage>
        <taxon>Bacteria</taxon>
        <taxon>Bacillati</taxon>
        <taxon>Actinomycetota</taxon>
        <taxon>Actinomycetes</taxon>
        <taxon>Propionibacteriales</taxon>
        <taxon>Nocardioidaceae</taxon>
        <taxon>Nocardioides</taxon>
    </lineage>
</organism>
<dbReference type="GO" id="GO:0003700">
    <property type="term" value="F:DNA-binding transcription factor activity"/>
    <property type="evidence" value="ECO:0007669"/>
    <property type="project" value="TreeGrafter"/>
</dbReference>
<evidence type="ECO:0000256" key="1">
    <source>
        <dbReference type="ARBA" id="ARBA00023015"/>
    </source>
</evidence>
<proteinExistence type="predicted"/>
<keyword evidence="2 4" id="KW-0238">DNA-binding</keyword>
<name>A0A3A5HAG6_9ACTN</name>
<dbReference type="GO" id="GO:0000976">
    <property type="term" value="F:transcription cis-regulatory region binding"/>
    <property type="evidence" value="ECO:0007669"/>
    <property type="project" value="TreeGrafter"/>
</dbReference>
<dbReference type="AlphaFoldDB" id="A0A3A5HAG6"/>